<feature type="signal peptide" evidence="3">
    <location>
        <begin position="1"/>
        <end position="23"/>
    </location>
</feature>
<dbReference type="EMBL" id="JAAVMX010000001">
    <property type="protein sequence ID" value="KAF4513033.1"/>
    <property type="molecule type" value="Genomic_DNA"/>
</dbReference>
<organism evidence="4 5">
    <name type="scientific">Ophiocordyceps sinensis</name>
    <dbReference type="NCBI Taxonomy" id="72228"/>
    <lineage>
        <taxon>Eukaryota</taxon>
        <taxon>Fungi</taxon>
        <taxon>Dikarya</taxon>
        <taxon>Ascomycota</taxon>
        <taxon>Pezizomycotina</taxon>
        <taxon>Sordariomycetes</taxon>
        <taxon>Hypocreomycetidae</taxon>
        <taxon>Hypocreales</taxon>
        <taxon>Ophiocordycipitaceae</taxon>
        <taxon>Ophiocordyceps</taxon>
    </lineage>
</organism>
<feature type="compositionally biased region" description="Basic and acidic residues" evidence="1">
    <location>
        <begin position="161"/>
        <end position="170"/>
    </location>
</feature>
<feature type="region of interest" description="Disordered" evidence="1">
    <location>
        <begin position="337"/>
        <end position="364"/>
    </location>
</feature>
<sequence length="364" mass="39333">MPCRRLLLLPAAAAVLLAPAVLATPTSHGAHAETTTTAAVPSGAPRLHLLRVQSREPDQHVYAEPCRSSTRVQDCDGVVRCLWDHLSQKVRTAAEKLGGDVEELADFIAYSHDDTLPIPNDDDDDDIGRVDGSSDHTQETTPLSGHGAKVNGNPDTPEGTHGWDHGDQDSHGSYPHEPPLLMTVALAAIAIGYLSLWGIHHLHRRTARLCVQDQSLPAVANEHRHRHGDFRSARRARRKVQQQAITIYVRGVLRRWTRGNAVAGEGKLAVGGKSMAVSAGEASTMEEDIARLREVADFIDDVVAAEQGMSPCVPETPLSRQAFADDDDCLPTCDTVTDGFRHAPGSSTRPGGRDRPKMTKNQGA</sequence>
<dbReference type="OrthoDB" id="4225201at2759"/>
<feature type="transmembrane region" description="Helical" evidence="2">
    <location>
        <begin position="180"/>
        <end position="199"/>
    </location>
</feature>
<keyword evidence="2" id="KW-0812">Transmembrane</keyword>
<dbReference type="AlphaFoldDB" id="A0A8H4V9M3"/>
<evidence type="ECO:0000256" key="3">
    <source>
        <dbReference type="SAM" id="SignalP"/>
    </source>
</evidence>
<comment type="caution">
    <text evidence="4">The sequence shown here is derived from an EMBL/GenBank/DDBJ whole genome shotgun (WGS) entry which is preliminary data.</text>
</comment>
<gene>
    <name evidence="4" type="ORF">G6O67_000356</name>
</gene>
<keyword evidence="3" id="KW-0732">Signal</keyword>
<accession>A0A8H4V9M3</accession>
<evidence type="ECO:0000256" key="1">
    <source>
        <dbReference type="SAM" id="MobiDB-lite"/>
    </source>
</evidence>
<keyword evidence="2" id="KW-1133">Transmembrane helix</keyword>
<proteinExistence type="predicted"/>
<evidence type="ECO:0000313" key="4">
    <source>
        <dbReference type="EMBL" id="KAF4513033.1"/>
    </source>
</evidence>
<evidence type="ECO:0000256" key="2">
    <source>
        <dbReference type="SAM" id="Phobius"/>
    </source>
</evidence>
<feature type="chain" id="PRO_5034979467" evidence="3">
    <location>
        <begin position="24"/>
        <end position="364"/>
    </location>
</feature>
<keyword evidence="5" id="KW-1185">Reference proteome</keyword>
<protein>
    <submittedName>
        <fullName evidence="4">Uncharacterized protein</fullName>
    </submittedName>
</protein>
<feature type="compositionally biased region" description="Basic and acidic residues" evidence="1">
    <location>
        <begin position="127"/>
        <end position="138"/>
    </location>
</feature>
<name>A0A8H4V9M3_9HYPO</name>
<keyword evidence="2" id="KW-0472">Membrane</keyword>
<evidence type="ECO:0000313" key="5">
    <source>
        <dbReference type="Proteomes" id="UP000557566"/>
    </source>
</evidence>
<feature type="region of interest" description="Disordered" evidence="1">
    <location>
        <begin position="113"/>
        <end position="176"/>
    </location>
</feature>
<reference evidence="4 5" key="1">
    <citation type="journal article" date="2020" name="Genome Biol. Evol.">
        <title>A new high-quality draft genome assembly of the Chinese cordyceps Ophiocordyceps sinensis.</title>
        <authorList>
            <person name="Shu R."/>
            <person name="Zhang J."/>
            <person name="Meng Q."/>
            <person name="Zhang H."/>
            <person name="Zhou G."/>
            <person name="Li M."/>
            <person name="Wu P."/>
            <person name="Zhao Y."/>
            <person name="Chen C."/>
            <person name="Qin Q."/>
        </authorList>
    </citation>
    <scope>NUCLEOTIDE SEQUENCE [LARGE SCALE GENOMIC DNA]</scope>
    <source>
        <strain evidence="4 5">IOZ07</strain>
    </source>
</reference>
<dbReference type="Proteomes" id="UP000557566">
    <property type="component" value="Unassembled WGS sequence"/>
</dbReference>